<comment type="caution">
    <text evidence="2">The sequence shown here is derived from an EMBL/GenBank/DDBJ whole genome shotgun (WGS) entry which is preliminary data.</text>
</comment>
<evidence type="ECO:0000313" key="2">
    <source>
        <dbReference type="EMBL" id="KAA6407390.1"/>
    </source>
</evidence>
<reference evidence="2 3" key="1">
    <citation type="submission" date="2019-09" db="EMBL/GenBank/DDBJ databases">
        <title>The hologenome of the rock-dwelling lichen Lasallia pustulata.</title>
        <authorList>
            <person name="Greshake Tzovaras B."/>
            <person name="Segers F."/>
            <person name="Bicker A."/>
            <person name="Dal Grande F."/>
            <person name="Otte J."/>
            <person name="Hankeln T."/>
            <person name="Schmitt I."/>
            <person name="Ebersberger I."/>
        </authorList>
    </citation>
    <scope>NUCLEOTIDE SEQUENCE [LARGE SCALE GENOMIC DNA]</scope>
    <source>
        <strain evidence="2">A1-1</strain>
    </source>
</reference>
<organism evidence="2 3">
    <name type="scientific">Lasallia pustulata</name>
    <dbReference type="NCBI Taxonomy" id="136370"/>
    <lineage>
        <taxon>Eukaryota</taxon>
        <taxon>Fungi</taxon>
        <taxon>Dikarya</taxon>
        <taxon>Ascomycota</taxon>
        <taxon>Pezizomycotina</taxon>
        <taxon>Lecanoromycetes</taxon>
        <taxon>OSLEUM clade</taxon>
        <taxon>Umbilicariomycetidae</taxon>
        <taxon>Umbilicariales</taxon>
        <taxon>Umbilicariaceae</taxon>
        <taxon>Lasallia</taxon>
    </lineage>
</organism>
<proteinExistence type="predicted"/>
<name>A0A5M8PET3_9LECA</name>
<evidence type="ECO:0000256" key="1">
    <source>
        <dbReference type="SAM" id="MobiDB-lite"/>
    </source>
</evidence>
<sequence>MSVSLVSQAPALLLIGEGHHTATSSKEHFTSAAHGSHLSTLERVIATHPPVFESLVLQLPTSALLDLYHTSRFLRNFLQSYPIAWNHLSFRLFCFQGSGPWQMSTGSDTSVDLPTRRSKPYALDQLLVTVVEPFGSRLKTLDLDNTAVSGHTLTSAILPARRDTLEHLSVRGCKNVSLKYHIVPYLTVFSLQKAASAINGFGKVDHLGLKSLYTFRCRHHRRRPYLPVTLLRRDSDAEPTHELVKICHNLGIWTDTAWCPTPAGRCQRRKEYHMGRGRETNQGEVWVVFDRLWRSGNNIGRSKADGNGTSRFSGQLWEEAERGEAGEPLGVGKAQAEGEGKTVPAHLRRSHRAFVDGFKCDDCGVEIHERCEQCSVRMHCMGCRKTFCPSCAFSRPLPRKRGPIDQDGSSASPSASKVPLWWAPGATRSPNHMQEAPEEEGHHLTAPHAFNPPQLKMQWCCLQPMFSGGGGIAFIGPGMGGSGSGQIRTAPLPKGQGWEDPEFSHLQRESASTTPGYRNADHLGYSLNSGHDLMLEWLLQALGSNISSTCPRNLCQECHQTSGWQARCAACAEPFCFEHDLRGLKMRSCGYRDLAMEKSLLKPKIPRLVQDCQGVSSVERLLEYLRHILIAANDAQPTTQELTLELASVSILPETDDSDLIEDSSQTAISTEISKKLSAPYFEWDSSIIYKAPPLLKLSSATLSAYLEGLPVWKGCASFFCPEYRSIGDHRPKCTATAKECGLCGVHVCPACLKTNPPCDCSFCKTSYRCPNCHPKLQVGVCKKIEEDEQKKEIEQQRIIGRLNFLSSQSIANARDEQVGDFFQWVERTDAVFDSSAEATAA</sequence>
<dbReference type="Proteomes" id="UP000324767">
    <property type="component" value="Unassembled WGS sequence"/>
</dbReference>
<dbReference type="EMBL" id="VXIT01000017">
    <property type="protein sequence ID" value="KAA6407390.1"/>
    <property type="molecule type" value="Genomic_DNA"/>
</dbReference>
<dbReference type="OrthoDB" id="3903581at2759"/>
<evidence type="ECO:0000313" key="3">
    <source>
        <dbReference type="Proteomes" id="UP000324767"/>
    </source>
</evidence>
<feature type="region of interest" description="Disordered" evidence="1">
    <location>
        <begin position="402"/>
        <end position="434"/>
    </location>
</feature>
<protein>
    <submittedName>
        <fullName evidence="2">Uncharacterized protein</fullName>
    </submittedName>
</protein>
<feature type="region of interest" description="Disordered" evidence="1">
    <location>
        <begin position="323"/>
        <end position="344"/>
    </location>
</feature>
<gene>
    <name evidence="2" type="ORF">FRX48_08633</name>
</gene>
<dbReference type="AlphaFoldDB" id="A0A5M8PET3"/>
<accession>A0A5M8PET3</accession>